<dbReference type="GO" id="GO:0005737">
    <property type="term" value="C:cytoplasm"/>
    <property type="evidence" value="ECO:0007669"/>
    <property type="project" value="TreeGrafter"/>
</dbReference>
<dbReference type="SUPFAM" id="SSF55681">
    <property type="entry name" value="Class II aaRS and biotin synthetases"/>
    <property type="match status" value="1"/>
</dbReference>
<dbReference type="Pfam" id="PF02237">
    <property type="entry name" value="BPL_C"/>
    <property type="match status" value="1"/>
</dbReference>
<organism evidence="5">
    <name type="scientific">Caldilinea aerophila</name>
    <dbReference type="NCBI Taxonomy" id="133453"/>
    <lineage>
        <taxon>Bacteria</taxon>
        <taxon>Bacillati</taxon>
        <taxon>Chloroflexota</taxon>
        <taxon>Caldilineae</taxon>
        <taxon>Caldilineales</taxon>
        <taxon>Caldilineaceae</taxon>
        <taxon>Caldilinea</taxon>
    </lineage>
</organism>
<dbReference type="InterPro" id="IPR003142">
    <property type="entry name" value="BPL_C"/>
</dbReference>
<comment type="caution">
    <text evidence="5">The sequence shown here is derived from an EMBL/GenBank/DDBJ whole genome shotgun (WGS) entry which is preliminary data.</text>
</comment>
<dbReference type="InterPro" id="IPR004408">
    <property type="entry name" value="Biotin_CoA_COase_ligase"/>
</dbReference>
<evidence type="ECO:0000313" key="5">
    <source>
        <dbReference type="EMBL" id="HDX32642.1"/>
    </source>
</evidence>
<sequence>MNALTNHHPLLNITRIVVALKDAVIGHTIDYHTSTSSTMRIAHRLAEDASTRSGTLVVAEEQTAGMGRLQRRWEAPMAQALLVSLILKNEHLPSNLAHLPMMAGVAAVRAIAAELSELIDELGLKWPNDIMLGEDLAHARKVGGVLIETSYVHEQPQYAIVGIGINVNQLPDALPEVPPEAPRPTSLRLAIGRMVDRTSLLIALCRAWEDLLLTSMHDIYQEWRNLLLTLGQPVTVLFHRDGHRQLHGVAVDVTVDGALVVVDEAGRSHLLDAGDVTTRLP</sequence>
<name>A0A7C1JM55_9CHLR</name>
<dbReference type="EC" id="6.3.4.15" evidence="3"/>
<gene>
    <name evidence="5" type="ORF">ENQ20_14320</name>
</gene>
<protein>
    <recommendedName>
        <fullName evidence="3">biotin--[biotin carboxyl-carrier protein] ligase</fullName>
        <ecNumber evidence="3">6.3.4.15</ecNumber>
    </recommendedName>
</protein>
<keyword evidence="2" id="KW-0092">Biotin</keyword>
<evidence type="ECO:0000256" key="3">
    <source>
        <dbReference type="ARBA" id="ARBA00024227"/>
    </source>
</evidence>
<dbReference type="NCBIfam" id="TIGR00121">
    <property type="entry name" value="birA_ligase"/>
    <property type="match status" value="1"/>
</dbReference>
<dbReference type="InterPro" id="IPR045864">
    <property type="entry name" value="aa-tRNA-synth_II/BPL/LPL"/>
</dbReference>
<evidence type="ECO:0000259" key="4">
    <source>
        <dbReference type="PROSITE" id="PS51733"/>
    </source>
</evidence>
<dbReference type="InterPro" id="IPR004143">
    <property type="entry name" value="BPL_LPL_catalytic"/>
</dbReference>
<dbReference type="PROSITE" id="PS51733">
    <property type="entry name" value="BPL_LPL_CATALYTIC"/>
    <property type="match status" value="1"/>
</dbReference>
<dbReference type="EMBL" id="DSMG01000146">
    <property type="protein sequence ID" value="HDX32642.1"/>
    <property type="molecule type" value="Genomic_DNA"/>
</dbReference>
<keyword evidence="1 5" id="KW-0436">Ligase</keyword>
<dbReference type="CDD" id="cd16442">
    <property type="entry name" value="BPL"/>
    <property type="match status" value="1"/>
</dbReference>
<dbReference type="Gene3D" id="3.30.930.10">
    <property type="entry name" value="Bira Bifunctional Protein, Domain 2"/>
    <property type="match status" value="1"/>
</dbReference>
<feature type="domain" description="BPL/LPL catalytic" evidence="4">
    <location>
        <begin position="14"/>
        <end position="216"/>
    </location>
</feature>
<dbReference type="PANTHER" id="PTHR12835">
    <property type="entry name" value="BIOTIN PROTEIN LIGASE"/>
    <property type="match status" value="1"/>
</dbReference>
<reference evidence="5" key="1">
    <citation type="journal article" date="2020" name="mSystems">
        <title>Genome- and Community-Level Interaction Insights into Carbon Utilization and Element Cycling Functions of Hydrothermarchaeota in Hydrothermal Sediment.</title>
        <authorList>
            <person name="Zhou Z."/>
            <person name="Liu Y."/>
            <person name="Xu W."/>
            <person name="Pan J."/>
            <person name="Luo Z.H."/>
            <person name="Li M."/>
        </authorList>
    </citation>
    <scope>NUCLEOTIDE SEQUENCE [LARGE SCALE GENOMIC DNA]</scope>
    <source>
        <strain evidence="5">SpSt-289</strain>
    </source>
</reference>
<dbReference type="PANTHER" id="PTHR12835:SF5">
    <property type="entry name" value="BIOTIN--PROTEIN LIGASE"/>
    <property type="match status" value="1"/>
</dbReference>
<evidence type="ECO:0000256" key="2">
    <source>
        <dbReference type="ARBA" id="ARBA00023267"/>
    </source>
</evidence>
<accession>A0A7C1JM55</accession>
<dbReference type="Pfam" id="PF03099">
    <property type="entry name" value="BPL_LplA_LipB"/>
    <property type="match status" value="1"/>
</dbReference>
<proteinExistence type="predicted"/>
<dbReference type="AlphaFoldDB" id="A0A7C1JM55"/>
<evidence type="ECO:0000256" key="1">
    <source>
        <dbReference type="ARBA" id="ARBA00022598"/>
    </source>
</evidence>
<dbReference type="Gene3D" id="2.30.30.100">
    <property type="match status" value="1"/>
</dbReference>
<dbReference type="GO" id="GO:0004077">
    <property type="term" value="F:biotin--[biotin carboxyl-carrier protein] ligase activity"/>
    <property type="evidence" value="ECO:0007669"/>
    <property type="project" value="UniProtKB-EC"/>
</dbReference>